<organism evidence="3">
    <name type="scientific">Selaginella moellendorffii</name>
    <name type="common">Spikemoss</name>
    <dbReference type="NCBI Taxonomy" id="88036"/>
    <lineage>
        <taxon>Eukaryota</taxon>
        <taxon>Viridiplantae</taxon>
        <taxon>Streptophyta</taxon>
        <taxon>Embryophyta</taxon>
        <taxon>Tracheophyta</taxon>
        <taxon>Lycopodiopsida</taxon>
        <taxon>Selaginellales</taxon>
        <taxon>Selaginellaceae</taxon>
        <taxon>Selaginella</taxon>
    </lineage>
</organism>
<name>D8RAF0_SELML</name>
<dbReference type="EMBL" id="GL377575">
    <property type="protein sequence ID" value="EFJ30606.1"/>
    <property type="molecule type" value="Genomic_DNA"/>
</dbReference>
<keyword evidence="3" id="KW-1185">Reference proteome</keyword>
<evidence type="ECO:0000313" key="3">
    <source>
        <dbReference type="Proteomes" id="UP000001514"/>
    </source>
</evidence>
<dbReference type="HOGENOM" id="CLU_1290891_0_0_1"/>
<proteinExistence type="predicted"/>
<reference evidence="2 3" key="1">
    <citation type="journal article" date="2011" name="Science">
        <title>The Selaginella genome identifies genetic changes associated with the evolution of vascular plants.</title>
        <authorList>
            <person name="Banks J.A."/>
            <person name="Nishiyama T."/>
            <person name="Hasebe M."/>
            <person name="Bowman J.L."/>
            <person name="Gribskov M."/>
            <person name="dePamphilis C."/>
            <person name="Albert V.A."/>
            <person name="Aono N."/>
            <person name="Aoyama T."/>
            <person name="Ambrose B.A."/>
            <person name="Ashton N.W."/>
            <person name="Axtell M.J."/>
            <person name="Barker E."/>
            <person name="Barker M.S."/>
            <person name="Bennetzen J.L."/>
            <person name="Bonawitz N.D."/>
            <person name="Chapple C."/>
            <person name="Cheng C."/>
            <person name="Correa L.G."/>
            <person name="Dacre M."/>
            <person name="DeBarry J."/>
            <person name="Dreyer I."/>
            <person name="Elias M."/>
            <person name="Engstrom E.M."/>
            <person name="Estelle M."/>
            <person name="Feng L."/>
            <person name="Finet C."/>
            <person name="Floyd S.K."/>
            <person name="Frommer W.B."/>
            <person name="Fujita T."/>
            <person name="Gramzow L."/>
            <person name="Gutensohn M."/>
            <person name="Harholt J."/>
            <person name="Hattori M."/>
            <person name="Heyl A."/>
            <person name="Hirai T."/>
            <person name="Hiwatashi Y."/>
            <person name="Ishikawa M."/>
            <person name="Iwata M."/>
            <person name="Karol K.G."/>
            <person name="Koehler B."/>
            <person name="Kolukisaoglu U."/>
            <person name="Kubo M."/>
            <person name="Kurata T."/>
            <person name="Lalonde S."/>
            <person name="Li K."/>
            <person name="Li Y."/>
            <person name="Litt A."/>
            <person name="Lyons E."/>
            <person name="Manning G."/>
            <person name="Maruyama T."/>
            <person name="Michael T.P."/>
            <person name="Mikami K."/>
            <person name="Miyazaki S."/>
            <person name="Morinaga S."/>
            <person name="Murata T."/>
            <person name="Mueller-Roeber B."/>
            <person name="Nelson D.R."/>
            <person name="Obara M."/>
            <person name="Oguri Y."/>
            <person name="Olmstead R.G."/>
            <person name="Onodera N."/>
            <person name="Petersen B.L."/>
            <person name="Pils B."/>
            <person name="Prigge M."/>
            <person name="Rensing S.A."/>
            <person name="Riano-Pachon D.M."/>
            <person name="Roberts A.W."/>
            <person name="Sato Y."/>
            <person name="Scheller H.V."/>
            <person name="Schulz B."/>
            <person name="Schulz C."/>
            <person name="Shakirov E.V."/>
            <person name="Shibagaki N."/>
            <person name="Shinohara N."/>
            <person name="Shippen D.E."/>
            <person name="Soerensen I."/>
            <person name="Sotooka R."/>
            <person name="Sugimoto N."/>
            <person name="Sugita M."/>
            <person name="Sumikawa N."/>
            <person name="Tanurdzic M."/>
            <person name="Theissen G."/>
            <person name="Ulvskov P."/>
            <person name="Wakazuki S."/>
            <person name="Weng J.K."/>
            <person name="Willats W.W."/>
            <person name="Wipf D."/>
            <person name="Wolf P.G."/>
            <person name="Yang L."/>
            <person name="Zimmer A.D."/>
            <person name="Zhu Q."/>
            <person name="Mitros T."/>
            <person name="Hellsten U."/>
            <person name="Loque D."/>
            <person name="Otillar R."/>
            <person name="Salamov A."/>
            <person name="Schmutz J."/>
            <person name="Shapiro H."/>
            <person name="Lindquist E."/>
            <person name="Lucas S."/>
            <person name="Rokhsar D."/>
            <person name="Grigoriev I.V."/>
        </authorList>
    </citation>
    <scope>NUCLEOTIDE SEQUENCE [LARGE SCALE GENOMIC DNA]</scope>
</reference>
<accession>D8RAF0</accession>
<sequence length="214" mass="23996">MQVLNSDKDGLPAASITARVDAERSRQLREKLQVKEPGGDIPRELYQNGTSMSSGTFGRNSAQEVRGGPSTAVNQPIAGLSRLARGHCWKYWSLHLYWLSSLKFAVNTFSSDENQIISKNSLRCVVLNWMNFDMKLNIQFLPILGHFWMGFTLDYMSIAIGGICYGDKAEAAICPSCKQYPESPKLHQLATCFEGLHCLFYPNGYHVGFIYTTQ</sequence>
<dbReference type="KEGG" id="smo:SELMODRAFT_409118"/>
<protein>
    <submittedName>
        <fullName evidence="2">Uncharacterized protein</fullName>
    </submittedName>
</protein>
<dbReference type="Gramene" id="EFJ30606">
    <property type="protein sequence ID" value="EFJ30606"/>
    <property type="gene ID" value="SELMODRAFT_409118"/>
</dbReference>
<feature type="compositionally biased region" description="Polar residues" evidence="1">
    <location>
        <begin position="47"/>
        <end position="63"/>
    </location>
</feature>
<gene>
    <name evidence="2" type="ORF">SELMODRAFT_409118</name>
</gene>
<dbReference type="AlphaFoldDB" id="D8RAF0"/>
<dbReference type="InParanoid" id="D8RAF0"/>
<dbReference type="Proteomes" id="UP000001514">
    <property type="component" value="Unassembled WGS sequence"/>
</dbReference>
<evidence type="ECO:0000313" key="2">
    <source>
        <dbReference type="EMBL" id="EFJ30606.1"/>
    </source>
</evidence>
<evidence type="ECO:0000256" key="1">
    <source>
        <dbReference type="SAM" id="MobiDB-lite"/>
    </source>
</evidence>
<feature type="region of interest" description="Disordered" evidence="1">
    <location>
        <begin position="38"/>
        <end position="69"/>
    </location>
</feature>